<dbReference type="GO" id="GO:0004523">
    <property type="term" value="F:RNA-DNA hybrid ribonuclease activity"/>
    <property type="evidence" value="ECO:0007669"/>
    <property type="project" value="UniProtKB-EC"/>
</dbReference>
<dbReference type="GO" id="GO:0046872">
    <property type="term" value="F:metal ion binding"/>
    <property type="evidence" value="ECO:0007669"/>
    <property type="project" value="UniProtKB-KW"/>
</dbReference>
<dbReference type="Pfam" id="PF00075">
    <property type="entry name" value="RNase_H"/>
    <property type="match status" value="1"/>
</dbReference>
<keyword evidence="6" id="KW-0255">Endonuclease</keyword>
<keyword evidence="7" id="KW-0378">Hydrolase</keyword>
<protein>
    <recommendedName>
        <fullName evidence="3">ribonuclease H</fullName>
        <ecNumber evidence="3">3.1.26.4</ecNumber>
    </recommendedName>
</protein>
<accession>A0A8S5V184</accession>
<dbReference type="InterPro" id="IPR050092">
    <property type="entry name" value="RNase_H"/>
</dbReference>
<keyword evidence="5" id="KW-0479">Metal-binding</keyword>
<dbReference type="EC" id="3.1.26.4" evidence="3"/>
<evidence type="ECO:0000256" key="6">
    <source>
        <dbReference type="ARBA" id="ARBA00022759"/>
    </source>
</evidence>
<dbReference type="InterPro" id="IPR036397">
    <property type="entry name" value="RNaseH_sf"/>
</dbReference>
<evidence type="ECO:0000313" key="9">
    <source>
        <dbReference type="EMBL" id="DAG00371.1"/>
    </source>
</evidence>
<evidence type="ECO:0000256" key="1">
    <source>
        <dbReference type="ARBA" id="ARBA00000077"/>
    </source>
</evidence>
<feature type="domain" description="RNase H type-1" evidence="8">
    <location>
        <begin position="2"/>
        <end position="149"/>
    </location>
</feature>
<sequence>MKREQVTIFCDGSCYWKLRKGGSGVYIQWNDNEYFIQQGYENTTISRCELRAILLALNALNNKKPLIVIIWSDSQYVVNGMKSIVDIASKNFEGIENQDLWRKVYDELKRLEKRVRVRINWTPGHGKDMNDPIVFGNAVADLLADYKQFDSYEEDIKLNDYGKME</sequence>
<reference evidence="9" key="1">
    <citation type="journal article" date="2021" name="Proc. Natl. Acad. Sci. U.S.A.">
        <title>A Catalog of Tens of Thousands of Viruses from Human Metagenomes Reveals Hidden Associations with Chronic Diseases.</title>
        <authorList>
            <person name="Tisza M.J."/>
            <person name="Buck C.B."/>
        </authorList>
    </citation>
    <scope>NUCLEOTIDE SEQUENCE</scope>
    <source>
        <strain evidence="9">Ct3r22</strain>
    </source>
</reference>
<dbReference type="PANTHER" id="PTHR10642:SF26">
    <property type="entry name" value="RIBONUCLEASE H1"/>
    <property type="match status" value="1"/>
</dbReference>
<dbReference type="Gene3D" id="3.30.420.10">
    <property type="entry name" value="Ribonuclease H-like superfamily/Ribonuclease H"/>
    <property type="match status" value="1"/>
</dbReference>
<keyword evidence="4" id="KW-0540">Nuclease</keyword>
<dbReference type="PROSITE" id="PS50879">
    <property type="entry name" value="RNASE_H_1"/>
    <property type="match status" value="1"/>
</dbReference>
<dbReference type="InterPro" id="IPR002156">
    <property type="entry name" value="RNaseH_domain"/>
</dbReference>
<evidence type="ECO:0000256" key="4">
    <source>
        <dbReference type="ARBA" id="ARBA00022722"/>
    </source>
</evidence>
<evidence type="ECO:0000256" key="5">
    <source>
        <dbReference type="ARBA" id="ARBA00022723"/>
    </source>
</evidence>
<dbReference type="SUPFAM" id="SSF53098">
    <property type="entry name" value="Ribonuclease H-like"/>
    <property type="match status" value="1"/>
</dbReference>
<organism evidence="9">
    <name type="scientific">Siphoviridae sp. ct3r22</name>
    <dbReference type="NCBI Taxonomy" id="2825325"/>
    <lineage>
        <taxon>Viruses</taxon>
        <taxon>Duplodnaviria</taxon>
        <taxon>Heunggongvirae</taxon>
        <taxon>Uroviricota</taxon>
        <taxon>Caudoviricetes</taxon>
    </lineage>
</organism>
<dbReference type="GO" id="GO:0003676">
    <property type="term" value="F:nucleic acid binding"/>
    <property type="evidence" value="ECO:0007669"/>
    <property type="project" value="InterPro"/>
</dbReference>
<evidence type="ECO:0000259" key="8">
    <source>
        <dbReference type="PROSITE" id="PS50879"/>
    </source>
</evidence>
<dbReference type="EMBL" id="BK016180">
    <property type="protein sequence ID" value="DAG00371.1"/>
    <property type="molecule type" value="Genomic_DNA"/>
</dbReference>
<evidence type="ECO:0000256" key="7">
    <source>
        <dbReference type="ARBA" id="ARBA00022801"/>
    </source>
</evidence>
<comment type="catalytic activity">
    <reaction evidence="1">
        <text>Endonucleolytic cleavage to 5'-phosphomonoester.</text>
        <dbReference type="EC" id="3.1.26.4"/>
    </reaction>
</comment>
<dbReference type="PANTHER" id="PTHR10642">
    <property type="entry name" value="RIBONUCLEASE H1"/>
    <property type="match status" value="1"/>
</dbReference>
<comment type="similarity">
    <text evidence="2">Belongs to the RNase H family.</text>
</comment>
<evidence type="ECO:0000256" key="3">
    <source>
        <dbReference type="ARBA" id="ARBA00012180"/>
    </source>
</evidence>
<evidence type="ECO:0000256" key="2">
    <source>
        <dbReference type="ARBA" id="ARBA00005300"/>
    </source>
</evidence>
<name>A0A8S5V184_9CAUD</name>
<dbReference type="GO" id="GO:0043137">
    <property type="term" value="P:DNA replication, removal of RNA primer"/>
    <property type="evidence" value="ECO:0007669"/>
    <property type="project" value="TreeGrafter"/>
</dbReference>
<proteinExistence type="inferred from homology"/>
<dbReference type="InterPro" id="IPR012337">
    <property type="entry name" value="RNaseH-like_sf"/>
</dbReference>